<evidence type="ECO:0000313" key="2">
    <source>
        <dbReference type="Proteomes" id="UP001321473"/>
    </source>
</evidence>
<reference evidence="1 2" key="1">
    <citation type="journal article" date="2023" name="Arcadia Sci">
        <title>De novo assembly of a long-read Amblyomma americanum tick genome.</title>
        <authorList>
            <person name="Chou S."/>
            <person name="Poskanzer K.E."/>
            <person name="Rollins M."/>
            <person name="Thuy-Boun P.S."/>
        </authorList>
    </citation>
    <scope>NUCLEOTIDE SEQUENCE [LARGE SCALE GENOMIC DNA]</scope>
    <source>
        <strain evidence="1">F_SG_1</strain>
        <tissue evidence="1">Salivary glands</tissue>
    </source>
</reference>
<accession>A0AAQ4EPU2</accession>
<dbReference type="Proteomes" id="UP001321473">
    <property type="component" value="Unassembled WGS sequence"/>
</dbReference>
<proteinExistence type="predicted"/>
<keyword evidence="2" id="KW-1185">Reference proteome</keyword>
<dbReference type="AlphaFoldDB" id="A0AAQ4EPU2"/>
<name>A0AAQ4EPU2_AMBAM</name>
<dbReference type="EMBL" id="JARKHS020012616">
    <property type="protein sequence ID" value="KAK8776731.1"/>
    <property type="molecule type" value="Genomic_DNA"/>
</dbReference>
<sequence length="103" mass="11023">MTTLHICVPPSDHAGVQLGGLASAGDHPVPAGLHAGRPLPAASAWASPHQWPGTYVHFLHSSFLLLLLKGICMHVRMQFFQNCTGLSLCVATRAHILNLIPQD</sequence>
<protein>
    <submittedName>
        <fullName evidence="1">Uncharacterized protein</fullName>
    </submittedName>
</protein>
<comment type="caution">
    <text evidence="1">The sequence shown here is derived from an EMBL/GenBank/DDBJ whole genome shotgun (WGS) entry which is preliminary data.</text>
</comment>
<evidence type="ECO:0000313" key="1">
    <source>
        <dbReference type="EMBL" id="KAK8776731.1"/>
    </source>
</evidence>
<organism evidence="1 2">
    <name type="scientific">Amblyomma americanum</name>
    <name type="common">Lone star tick</name>
    <dbReference type="NCBI Taxonomy" id="6943"/>
    <lineage>
        <taxon>Eukaryota</taxon>
        <taxon>Metazoa</taxon>
        <taxon>Ecdysozoa</taxon>
        <taxon>Arthropoda</taxon>
        <taxon>Chelicerata</taxon>
        <taxon>Arachnida</taxon>
        <taxon>Acari</taxon>
        <taxon>Parasitiformes</taxon>
        <taxon>Ixodida</taxon>
        <taxon>Ixodoidea</taxon>
        <taxon>Ixodidae</taxon>
        <taxon>Amblyomminae</taxon>
        <taxon>Amblyomma</taxon>
    </lineage>
</organism>
<gene>
    <name evidence="1" type="ORF">V5799_029927</name>
</gene>